<reference evidence="4" key="3">
    <citation type="submission" date="2015-04" db="UniProtKB">
        <authorList>
            <consortium name="EnsemblPlants"/>
        </authorList>
    </citation>
    <scope>IDENTIFICATION</scope>
    <source>
        <strain evidence="4">cv. Jemalong A17</strain>
    </source>
</reference>
<dbReference type="AlphaFoldDB" id="A0A072TW89"/>
<protein>
    <recommendedName>
        <fullName evidence="1">DNA helicase</fullName>
        <ecNumber evidence="1">3.6.4.12</ecNumber>
    </recommendedName>
</protein>
<gene>
    <name evidence="3" type="ordered locus">MTR_8g005255</name>
</gene>
<organism evidence="3 5">
    <name type="scientific">Medicago truncatula</name>
    <name type="common">Barrel medic</name>
    <name type="synonym">Medicago tribuloides</name>
    <dbReference type="NCBI Taxonomy" id="3880"/>
    <lineage>
        <taxon>Eukaryota</taxon>
        <taxon>Viridiplantae</taxon>
        <taxon>Streptophyta</taxon>
        <taxon>Embryophyta</taxon>
        <taxon>Tracheophyta</taxon>
        <taxon>Spermatophyta</taxon>
        <taxon>Magnoliopsida</taxon>
        <taxon>eudicotyledons</taxon>
        <taxon>Gunneridae</taxon>
        <taxon>Pentapetalae</taxon>
        <taxon>rosids</taxon>
        <taxon>fabids</taxon>
        <taxon>Fabales</taxon>
        <taxon>Fabaceae</taxon>
        <taxon>Papilionoideae</taxon>
        <taxon>50 kb inversion clade</taxon>
        <taxon>NPAAA clade</taxon>
        <taxon>Hologalegina</taxon>
        <taxon>IRL clade</taxon>
        <taxon>Trifolieae</taxon>
        <taxon>Medicago</taxon>
    </lineage>
</organism>
<dbReference type="EnsemblPlants" id="KEH17780">
    <property type="protein sequence ID" value="KEH17780"/>
    <property type="gene ID" value="MTR_8g005255"/>
</dbReference>
<dbReference type="STRING" id="3880.A0A072TW89"/>
<proteinExistence type="predicted"/>
<dbReference type="Pfam" id="PF17855">
    <property type="entry name" value="MCM_lid"/>
    <property type="match status" value="1"/>
</dbReference>
<name>A0A072TW89_MEDTR</name>
<dbReference type="InterPro" id="IPR041562">
    <property type="entry name" value="MCM_lid"/>
</dbReference>
<dbReference type="Gene3D" id="3.40.50.300">
    <property type="entry name" value="P-loop containing nucleotide triphosphate hydrolases"/>
    <property type="match status" value="1"/>
</dbReference>
<sequence length="89" mass="10064">MTRSCPSVLEDSTRSLKLIDARAYISTVRRLSPTVPGELEEYIANAYSNIRQEEAKSTTPHSYTTIRTLLSILRISVEQVLGYDEAEEE</sequence>
<dbReference type="GO" id="GO:0003678">
    <property type="term" value="F:DNA helicase activity"/>
    <property type="evidence" value="ECO:0007669"/>
    <property type="project" value="UniProtKB-EC"/>
</dbReference>
<reference evidence="3 5" key="1">
    <citation type="journal article" date="2011" name="Nature">
        <title>The Medicago genome provides insight into the evolution of rhizobial symbioses.</title>
        <authorList>
            <person name="Young N.D."/>
            <person name="Debelle F."/>
            <person name="Oldroyd G.E."/>
            <person name="Geurts R."/>
            <person name="Cannon S.B."/>
            <person name="Udvardi M.K."/>
            <person name="Benedito V.A."/>
            <person name="Mayer K.F."/>
            <person name="Gouzy J."/>
            <person name="Schoof H."/>
            <person name="Van de Peer Y."/>
            <person name="Proost S."/>
            <person name="Cook D.R."/>
            <person name="Meyers B.C."/>
            <person name="Spannagl M."/>
            <person name="Cheung F."/>
            <person name="De Mita S."/>
            <person name="Krishnakumar V."/>
            <person name="Gundlach H."/>
            <person name="Zhou S."/>
            <person name="Mudge J."/>
            <person name="Bharti A.K."/>
            <person name="Murray J.D."/>
            <person name="Naoumkina M.A."/>
            <person name="Rosen B."/>
            <person name="Silverstein K.A."/>
            <person name="Tang H."/>
            <person name="Rombauts S."/>
            <person name="Zhao P.X."/>
            <person name="Zhou P."/>
            <person name="Barbe V."/>
            <person name="Bardou P."/>
            <person name="Bechner M."/>
            <person name="Bellec A."/>
            <person name="Berger A."/>
            <person name="Berges H."/>
            <person name="Bidwell S."/>
            <person name="Bisseling T."/>
            <person name="Choisne N."/>
            <person name="Couloux A."/>
            <person name="Denny R."/>
            <person name="Deshpande S."/>
            <person name="Dai X."/>
            <person name="Doyle J.J."/>
            <person name="Dudez A.M."/>
            <person name="Farmer A.D."/>
            <person name="Fouteau S."/>
            <person name="Franken C."/>
            <person name="Gibelin C."/>
            <person name="Gish J."/>
            <person name="Goldstein S."/>
            <person name="Gonzalez A.J."/>
            <person name="Green P.J."/>
            <person name="Hallab A."/>
            <person name="Hartog M."/>
            <person name="Hua A."/>
            <person name="Humphray S.J."/>
            <person name="Jeong D.H."/>
            <person name="Jing Y."/>
            <person name="Jocker A."/>
            <person name="Kenton S.M."/>
            <person name="Kim D.J."/>
            <person name="Klee K."/>
            <person name="Lai H."/>
            <person name="Lang C."/>
            <person name="Lin S."/>
            <person name="Macmil S.L."/>
            <person name="Magdelenat G."/>
            <person name="Matthews L."/>
            <person name="McCorrison J."/>
            <person name="Monaghan E.L."/>
            <person name="Mun J.H."/>
            <person name="Najar F.Z."/>
            <person name="Nicholson C."/>
            <person name="Noirot C."/>
            <person name="O'Bleness M."/>
            <person name="Paule C.R."/>
            <person name="Poulain J."/>
            <person name="Prion F."/>
            <person name="Qin B."/>
            <person name="Qu C."/>
            <person name="Retzel E.F."/>
            <person name="Riddle C."/>
            <person name="Sallet E."/>
            <person name="Samain S."/>
            <person name="Samson N."/>
            <person name="Sanders I."/>
            <person name="Saurat O."/>
            <person name="Scarpelli C."/>
            <person name="Schiex T."/>
            <person name="Segurens B."/>
            <person name="Severin A.J."/>
            <person name="Sherrier D.J."/>
            <person name="Shi R."/>
            <person name="Sims S."/>
            <person name="Singer S.R."/>
            <person name="Sinharoy S."/>
            <person name="Sterck L."/>
            <person name="Viollet A."/>
            <person name="Wang B.B."/>
            <person name="Wang K."/>
            <person name="Wang M."/>
            <person name="Wang X."/>
            <person name="Warfsmann J."/>
            <person name="Weissenbach J."/>
            <person name="White D.D."/>
            <person name="White J.D."/>
            <person name="Wiley G.B."/>
            <person name="Wincker P."/>
            <person name="Xing Y."/>
            <person name="Yang L."/>
            <person name="Yao Z."/>
            <person name="Ying F."/>
            <person name="Zhai J."/>
            <person name="Zhou L."/>
            <person name="Zuber A."/>
            <person name="Denarie J."/>
            <person name="Dixon R.A."/>
            <person name="May G.D."/>
            <person name="Schwartz D.C."/>
            <person name="Rogers J."/>
            <person name="Quetier F."/>
            <person name="Town C.D."/>
            <person name="Roe B.A."/>
        </authorList>
    </citation>
    <scope>NUCLEOTIDE SEQUENCE [LARGE SCALE GENOMIC DNA]</scope>
    <source>
        <strain evidence="3">A17</strain>
        <strain evidence="4 5">cv. Jemalong A17</strain>
    </source>
</reference>
<evidence type="ECO:0000313" key="4">
    <source>
        <dbReference type="EnsemblPlants" id="KEH17780"/>
    </source>
</evidence>
<dbReference type="HOGENOM" id="CLU_2458243_0_0_1"/>
<dbReference type="InterPro" id="IPR027417">
    <property type="entry name" value="P-loop_NTPase"/>
</dbReference>
<evidence type="ECO:0000313" key="3">
    <source>
        <dbReference type="EMBL" id="KEH17780.1"/>
    </source>
</evidence>
<evidence type="ECO:0000313" key="5">
    <source>
        <dbReference type="Proteomes" id="UP000002051"/>
    </source>
</evidence>
<keyword evidence="5" id="KW-1185">Reference proteome</keyword>
<accession>A0A072TW89</accession>
<reference evidence="3 5" key="2">
    <citation type="journal article" date="2014" name="BMC Genomics">
        <title>An improved genome release (version Mt4.0) for the model legume Medicago truncatula.</title>
        <authorList>
            <person name="Tang H."/>
            <person name="Krishnakumar V."/>
            <person name="Bidwell S."/>
            <person name="Rosen B."/>
            <person name="Chan A."/>
            <person name="Zhou S."/>
            <person name="Gentzbittel L."/>
            <person name="Childs K.L."/>
            <person name="Yandell M."/>
            <person name="Gundlach H."/>
            <person name="Mayer K.F."/>
            <person name="Schwartz D.C."/>
            <person name="Town C.D."/>
        </authorList>
    </citation>
    <scope>GENOME REANNOTATION</scope>
    <source>
        <strain evidence="3">A17</strain>
        <strain evidence="4 5">cv. Jemalong A17</strain>
    </source>
</reference>
<feature type="domain" description="MCM AAA-lid" evidence="2">
    <location>
        <begin position="22"/>
        <end position="76"/>
    </location>
</feature>
<dbReference type="EMBL" id="CM001224">
    <property type="protein sequence ID" value="KEH17780.1"/>
    <property type="molecule type" value="Genomic_DNA"/>
</dbReference>
<evidence type="ECO:0000259" key="2">
    <source>
        <dbReference type="Pfam" id="PF17855"/>
    </source>
</evidence>
<dbReference type="Proteomes" id="UP000002051">
    <property type="component" value="Chromosome 8"/>
</dbReference>
<dbReference type="EC" id="3.6.4.12" evidence="1"/>
<evidence type="ECO:0000256" key="1">
    <source>
        <dbReference type="ARBA" id="ARBA00012551"/>
    </source>
</evidence>